<proteinExistence type="predicted"/>
<accession>A0A4Y1ZGZ1</accession>
<reference evidence="2 3" key="1">
    <citation type="submission" date="2017-11" db="EMBL/GenBank/DDBJ databases">
        <title>Draft Genome Sequence of Sporolactobacillus inulinus NBRC 111894 Isolated from Koso, a Japanese Sugar-Vegetable Fermented Beverage.</title>
        <authorList>
            <person name="Chiou T.Y."/>
            <person name="Oshima K."/>
            <person name="Suda W."/>
            <person name="Hattori M."/>
            <person name="Takahashi T."/>
        </authorList>
    </citation>
    <scope>NUCLEOTIDE SEQUENCE [LARGE SCALE GENOMIC DNA]</scope>
    <source>
        <strain evidence="2 3">NBRC111894</strain>
    </source>
</reference>
<dbReference type="EMBL" id="BEXB01000049">
    <property type="protein sequence ID" value="GAY78427.1"/>
    <property type="molecule type" value="Genomic_DNA"/>
</dbReference>
<dbReference type="AlphaFoldDB" id="A0A4Y1ZGZ1"/>
<organism evidence="2 3">
    <name type="scientific">Sporolactobacillus inulinus</name>
    <dbReference type="NCBI Taxonomy" id="2078"/>
    <lineage>
        <taxon>Bacteria</taxon>
        <taxon>Bacillati</taxon>
        <taxon>Bacillota</taxon>
        <taxon>Bacilli</taxon>
        <taxon>Bacillales</taxon>
        <taxon>Sporolactobacillaceae</taxon>
        <taxon>Sporolactobacillus</taxon>
    </lineage>
</organism>
<protein>
    <submittedName>
        <fullName evidence="2">Uncharacterized protein</fullName>
    </submittedName>
</protein>
<evidence type="ECO:0000313" key="2">
    <source>
        <dbReference type="EMBL" id="GAY78427.1"/>
    </source>
</evidence>
<name>A0A4Y1ZGZ1_9BACL</name>
<dbReference type="Proteomes" id="UP000319716">
    <property type="component" value="Unassembled WGS sequence"/>
</dbReference>
<comment type="caution">
    <text evidence="2">The sequence shown here is derived from an EMBL/GenBank/DDBJ whole genome shotgun (WGS) entry which is preliminary data.</text>
</comment>
<gene>
    <name evidence="2" type="ORF">NBRC111894_3981</name>
</gene>
<feature type="region of interest" description="Disordered" evidence="1">
    <location>
        <begin position="1"/>
        <end position="45"/>
    </location>
</feature>
<evidence type="ECO:0000313" key="3">
    <source>
        <dbReference type="Proteomes" id="UP000319716"/>
    </source>
</evidence>
<evidence type="ECO:0000256" key="1">
    <source>
        <dbReference type="SAM" id="MobiDB-lite"/>
    </source>
</evidence>
<sequence length="76" mass="8054">MPAEVQAKGDPADSCLSEEAPGLPAASEQSERAQKPKPTLRAKGTSANLKELPLFVRELSLKACTSCAQRGSHHIL</sequence>